<dbReference type="GeneID" id="8739565"/>
<dbReference type="HOGENOM" id="CLU_1801592_0_0_2"/>
<reference evidence="2 3" key="1">
    <citation type="journal article" date="2010" name="Stand. Genomic Sci.">
        <title>Complete genome sequence of Archaeoglobus profundus type strain (AV18).</title>
        <authorList>
            <person name="von Jan M."/>
            <person name="Lapidus A."/>
            <person name="Del Rio T.G."/>
            <person name="Copeland A."/>
            <person name="Tice H."/>
            <person name="Cheng J.F."/>
            <person name="Lucas S."/>
            <person name="Chen F."/>
            <person name="Nolan M."/>
            <person name="Goodwin L."/>
            <person name="Han C."/>
            <person name="Pitluck S."/>
            <person name="Liolios K."/>
            <person name="Ivanova N."/>
            <person name="Mavromatis K."/>
            <person name="Ovchinnikova G."/>
            <person name="Chertkov O."/>
            <person name="Pati A."/>
            <person name="Chen A."/>
            <person name="Palaniappan K."/>
            <person name="Land M."/>
            <person name="Hauser L."/>
            <person name="Chang Y.J."/>
            <person name="Jeffries C.D."/>
            <person name="Saunders E."/>
            <person name="Brettin T."/>
            <person name="Detter J.C."/>
            <person name="Chain P."/>
            <person name="Eichinger K."/>
            <person name="Huber H."/>
            <person name="Spring S."/>
            <person name="Rohde M."/>
            <person name="Goker M."/>
            <person name="Wirth R."/>
            <person name="Woyke T."/>
            <person name="Bristow J."/>
            <person name="Eisen J.A."/>
            <person name="Markowitz V."/>
            <person name="Hugenholtz P."/>
            <person name="Kyrpides N.C."/>
            <person name="Klenk H.P."/>
        </authorList>
    </citation>
    <scope>NUCLEOTIDE SEQUENCE [LARGE SCALE GENOMIC DNA]</scope>
    <source>
        <strain evidence="3">DSM 5631 / JCM 9629 / NBRC 100127 / Av18</strain>
    </source>
</reference>
<feature type="transmembrane region" description="Helical" evidence="1">
    <location>
        <begin position="118"/>
        <end position="139"/>
    </location>
</feature>
<dbReference type="KEGG" id="apo:Arcpr_0900"/>
<keyword evidence="1" id="KW-0812">Transmembrane</keyword>
<name>D2RI36_ARCPA</name>
<evidence type="ECO:0000256" key="1">
    <source>
        <dbReference type="SAM" id="Phobius"/>
    </source>
</evidence>
<accession>D2RI36</accession>
<proteinExistence type="predicted"/>
<evidence type="ECO:0000313" key="3">
    <source>
        <dbReference type="Proteomes" id="UP000001901"/>
    </source>
</evidence>
<organism evidence="2 3">
    <name type="scientific">Archaeoglobus profundus (strain DSM 5631 / JCM 9629 / NBRC 100127 / Av18)</name>
    <dbReference type="NCBI Taxonomy" id="572546"/>
    <lineage>
        <taxon>Archaea</taxon>
        <taxon>Methanobacteriati</taxon>
        <taxon>Methanobacteriota</taxon>
        <taxon>Archaeoglobi</taxon>
        <taxon>Archaeoglobales</taxon>
        <taxon>Archaeoglobaceae</taxon>
        <taxon>Archaeoglobus</taxon>
    </lineage>
</organism>
<protein>
    <submittedName>
        <fullName evidence="2">Uncharacterized protein</fullName>
    </submittedName>
</protein>
<dbReference type="EMBL" id="CP001857">
    <property type="protein sequence ID" value="ADB57961.1"/>
    <property type="molecule type" value="Genomic_DNA"/>
</dbReference>
<evidence type="ECO:0000313" key="2">
    <source>
        <dbReference type="EMBL" id="ADB57961.1"/>
    </source>
</evidence>
<keyword evidence="3" id="KW-1185">Reference proteome</keyword>
<keyword evidence="1" id="KW-0472">Membrane</keyword>
<feature type="transmembrane region" description="Helical" evidence="1">
    <location>
        <begin position="61"/>
        <end position="82"/>
    </location>
</feature>
<dbReference type="Proteomes" id="UP000001901">
    <property type="component" value="Chromosome"/>
</dbReference>
<dbReference type="RefSeq" id="WP_012940297.1">
    <property type="nucleotide sequence ID" value="NC_013741.1"/>
</dbReference>
<gene>
    <name evidence="2" type="ordered locus">Arcpr_0900</name>
</gene>
<feature type="transmembrane region" description="Helical" evidence="1">
    <location>
        <begin position="6"/>
        <end position="26"/>
    </location>
</feature>
<dbReference type="STRING" id="572546.Arcpr_0900"/>
<sequence>MLPLVVVAVLIAVAVGAIYTVVDAYFKARTGTSLIEKWLMKIYSLQLHPVFLADRRGSMQIISLIIALVAAGLIIMLGIGMFSEAQNTISPPTGNPDAELAYNKTVSTVWKSFQLTPLALLATVFGVIIGAVVGGFAFLTRRD</sequence>
<dbReference type="AlphaFoldDB" id="D2RI36"/>
<keyword evidence="1" id="KW-1133">Transmembrane helix</keyword>
<dbReference type="PaxDb" id="572546-Arcpr_0900"/>